<protein>
    <submittedName>
        <fullName evidence="1">Uncharacterized protein</fullName>
    </submittedName>
</protein>
<gene>
    <name evidence="1" type="ORF">FBU59_004023</name>
</gene>
<reference evidence="1" key="1">
    <citation type="submission" date="2022-07" db="EMBL/GenBank/DDBJ databases">
        <title>Phylogenomic reconstructions and comparative analyses of Kickxellomycotina fungi.</title>
        <authorList>
            <person name="Reynolds N.K."/>
            <person name="Stajich J.E."/>
            <person name="Barry K."/>
            <person name="Grigoriev I.V."/>
            <person name="Crous P."/>
            <person name="Smith M.E."/>
        </authorList>
    </citation>
    <scope>NUCLEOTIDE SEQUENCE</scope>
    <source>
        <strain evidence="1">NRRL 5244</strain>
    </source>
</reference>
<dbReference type="EMBL" id="JANBPW010002752">
    <property type="protein sequence ID" value="KAJ1939736.1"/>
    <property type="molecule type" value="Genomic_DNA"/>
</dbReference>
<evidence type="ECO:0000313" key="1">
    <source>
        <dbReference type="EMBL" id="KAJ1939736.1"/>
    </source>
</evidence>
<name>A0ACC1J6Y6_9FUNG</name>
<sequence length="223" mass="24419">MSLFGDLPPPSTEEKPGDDEQKKAESLPTRKSWATPAFAPNLKRQRAPKLPKNSAVLAAFSGTPSNTPSETAATPGVPRQVGEAALRSSKPVKAAIPALNPKHPHALPSDPQALISQWSARQQDHPPPPPAEPDDNGTNKPAFSLLEYLPVVPKQKRRGVGIASDADFDPSEEYNPAVPTNYQMYCRWLEREHQLQLREMYEQEELEYSGLGAGKDGYCSSEQ</sequence>
<accession>A0ACC1J6Y6</accession>
<comment type="caution">
    <text evidence="1">The sequence shown here is derived from an EMBL/GenBank/DDBJ whole genome shotgun (WGS) entry which is preliminary data.</text>
</comment>
<evidence type="ECO:0000313" key="2">
    <source>
        <dbReference type="Proteomes" id="UP001150603"/>
    </source>
</evidence>
<organism evidence="1 2">
    <name type="scientific">Linderina macrospora</name>
    <dbReference type="NCBI Taxonomy" id="4868"/>
    <lineage>
        <taxon>Eukaryota</taxon>
        <taxon>Fungi</taxon>
        <taxon>Fungi incertae sedis</taxon>
        <taxon>Zoopagomycota</taxon>
        <taxon>Kickxellomycotina</taxon>
        <taxon>Kickxellomycetes</taxon>
        <taxon>Kickxellales</taxon>
        <taxon>Kickxellaceae</taxon>
        <taxon>Linderina</taxon>
    </lineage>
</organism>
<dbReference type="Proteomes" id="UP001150603">
    <property type="component" value="Unassembled WGS sequence"/>
</dbReference>
<keyword evidence="2" id="KW-1185">Reference proteome</keyword>
<proteinExistence type="predicted"/>